<gene>
    <name evidence="1" type="ORF">CLUP02_10330</name>
</gene>
<evidence type="ECO:0000313" key="2">
    <source>
        <dbReference type="Proteomes" id="UP000830671"/>
    </source>
</evidence>
<dbReference type="EMBL" id="CP019477">
    <property type="protein sequence ID" value="UQC84834.1"/>
    <property type="molecule type" value="Genomic_DNA"/>
</dbReference>
<proteinExistence type="predicted"/>
<dbReference type="AlphaFoldDB" id="A0A9Q8WIN8"/>
<dbReference type="RefSeq" id="XP_049146451.1">
    <property type="nucleotide sequence ID" value="XM_049289306.1"/>
</dbReference>
<sequence length="118" mass="13407">MDLLTYLTDTSYRYFWSQKSRGWPVGRVLLMARLVAFAKSNPTQYTRQAVMDHHLFSLSPSTIQTVPRGFPLLHPLHYHCDGLDAHFDASPPRLSVVNGYLPPPASTLPTLVLFFPCF</sequence>
<dbReference type="GeneID" id="73344316"/>
<dbReference type="Proteomes" id="UP000830671">
    <property type="component" value="Chromosome 5"/>
</dbReference>
<dbReference type="KEGG" id="clup:CLUP02_10330"/>
<protein>
    <submittedName>
        <fullName evidence="1">Uncharacterized protein</fullName>
    </submittedName>
</protein>
<accession>A0A9Q8WIN8</accession>
<keyword evidence="2" id="KW-1185">Reference proteome</keyword>
<organism evidence="1 2">
    <name type="scientific">Colletotrichum lupini</name>
    <dbReference type="NCBI Taxonomy" id="145971"/>
    <lineage>
        <taxon>Eukaryota</taxon>
        <taxon>Fungi</taxon>
        <taxon>Dikarya</taxon>
        <taxon>Ascomycota</taxon>
        <taxon>Pezizomycotina</taxon>
        <taxon>Sordariomycetes</taxon>
        <taxon>Hypocreomycetidae</taxon>
        <taxon>Glomerellales</taxon>
        <taxon>Glomerellaceae</taxon>
        <taxon>Colletotrichum</taxon>
        <taxon>Colletotrichum acutatum species complex</taxon>
    </lineage>
</organism>
<reference evidence="1" key="1">
    <citation type="journal article" date="2021" name="Mol. Plant Microbe Interact.">
        <title>Complete Genome Sequence of the Plant-Pathogenic Fungus Colletotrichum lupini.</title>
        <authorList>
            <person name="Baroncelli R."/>
            <person name="Pensec F."/>
            <person name="Da Lio D."/>
            <person name="Boufleur T."/>
            <person name="Vicente I."/>
            <person name="Sarrocco S."/>
            <person name="Picot A."/>
            <person name="Baraldi E."/>
            <person name="Sukno S."/>
            <person name="Thon M."/>
            <person name="Le Floch G."/>
        </authorList>
    </citation>
    <scope>NUCLEOTIDE SEQUENCE</scope>
    <source>
        <strain evidence="1">IMI 504893</strain>
    </source>
</reference>
<name>A0A9Q8WIN8_9PEZI</name>
<evidence type="ECO:0000313" key="1">
    <source>
        <dbReference type="EMBL" id="UQC84834.1"/>
    </source>
</evidence>